<sequence length="282" mass="30392">MDVLSHSEYLAGFADAAALKRWSPEDRRTLLERLLAVPASRAAWGAWLELLFHWPTGESIEPVVARAAAPLGQWDWRIRRLDHNAAVLARDRGVALALVGMLVLHRMEDLHGFTVRALCEHPYIAGLRGLRLHRVETFAQGLAPLTRSESLGRLESLELSGIRLAGGVSEALGGAGLVALKSLQLNSADLAAADLVALAACPLARVVEALDLSSNPFTAQALDVLLTAEAFPRLKRLDLSHTGLPADGLAEVLPRLRLPSLESLRLAGTEAADRFGEVLSLK</sequence>
<proteinExistence type="predicted"/>
<dbReference type="Proteomes" id="UP001462640">
    <property type="component" value="Unassembled WGS sequence"/>
</dbReference>
<gene>
    <name evidence="1" type="ORF">ABDJ40_21340</name>
</gene>
<dbReference type="Gene3D" id="3.80.10.10">
    <property type="entry name" value="Ribonuclease Inhibitor"/>
    <property type="match status" value="1"/>
</dbReference>
<keyword evidence="2" id="KW-1185">Reference proteome</keyword>
<dbReference type="RefSeq" id="WP_347612704.1">
    <property type="nucleotide sequence ID" value="NZ_JBDPZC010000013.1"/>
</dbReference>
<dbReference type="InterPro" id="IPR032675">
    <property type="entry name" value="LRR_dom_sf"/>
</dbReference>
<reference evidence="1 2" key="1">
    <citation type="submission" date="2024-05" db="EMBL/GenBank/DDBJ databases">
        <title>Roseateles sp. 2.12 16S ribosomal RNA gene Genome sequencing and assembly.</title>
        <authorList>
            <person name="Woo H."/>
        </authorList>
    </citation>
    <scope>NUCLEOTIDE SEQUENCE [LARGE SCALE GENOMIC DNA]</scope>
    <source>
        <strain evidence="1 2">2.12</strain>
    </source>
</reference>
<evidence type="ECO:0000313" key="2">
    <source>
        <dbReference type="Proteomes" id="UP001462640"/>
    </source>
</evidence>
<accession>A0ABV0GJT9</accession>
<evidence type="ECO:0000313" key="1">
    <source>
        <dbReference type="EMBL" id="MEO3715322.1"/>
    </source>
</evidence>
<dbReference type="SUPFAM" id="SSF52047">
    <property type="entry name" value="RNI-like"/>
    <property type="match status" value="1"/>
</dbReference>
<comment type="caution">
    <text evidence="1">The sequence shown here is derived from an EMBL/GenBank/DDBJ whole genome shotgun (WGS) entry which is preliminary data.</text>
</comment>
<dbReference type="EMBL" id="JBDPZC010000013">
    <property type="protein sequence ID" value="MEO3715322.1"/>
    <property type="molecule type" value="Genomic_DNA"/>
</dbReference>
<protein>
    <submittedName>
        <fullName evidence="1">Uncharacterized protein</fullName>
    </submittedName>
</protein>
<organism evidence="1 2">
    <name type="scientific">Roseateles flavus</name>
    <dbReference type="NCBI Taxonomy" id="3149041"/>
    <lineage>
        <taxon>Bacteria</taxon>
        <taxon>Pseudomonadati</taxon>
        <taxon>Pseudomonadota</taxon>
        <taxon>Betaproteobacteria</taxon>
        <taxon>Burkholderiales</taxon>
        <taxon>Sphaerotilaceae</taxon>
        <taxon>Roseateles</taxon>
    </lineage>
</organism>
<name>A0ABV0GJT9_9BURK</name>